<name>A0AAV6JWR2_9ERIC</name>
<evidence type="ECO:0000313" key="1">
    <source>
        <dbReference type="EMBL" id="KAG5544628.1"/>
    </source>
</evidence>
<reference evidence="1 2" key="1">
    <citation type="submission" date="2020-08" db="EMBL/GenBank/DDBJ databases">
        <title>Plant Genome Project.</title>
        <authorList>
            <person name="Zhang R.-G."/>
        </authorList>
    </citation>
    <scope>NUCLEOTIDE SEQUENCE [LARGE SCALE GENOMIC DNA]</scope>
    <source>
        <strain evidence="1">WSP0</strain>
        <tissue evidence="1">Leaf</tissue>
    </source>
</reference>
<protein>
    <submittedName>
        <fullName evidence="1">Uncharacterized protein</fullName>
    </submittedName>
</protein>
<dbReference type="EMBL" id="JACTNZ010000006">
    <property type="protein sequence ID" value="KAG5544628.1"/>
    <property type="molecule type" value="Genomic_DNA"/>
</dbReference>
<dbReference type="InterPro" id="IPR027079">
    <property type="entry name" value="Tfb1/GTF2H1"/>
</dbReference>
<dbReference type="GO" id="GO:0006351">
    <property type="term" value="P:DNA-templated transcription"/>
    <property type="evidence" value="ECO:0007669"/>
    <property type="project" value="InterPro"/>
</dbReference>
<keyword evidence="2" id="KW-1185">Reference proteome</keyword>
<dbReference type="AlphaFoldDB" id="A0AAV6JWR2"/>
<proteinExistence type="predicted"/>
<comment type="caution">
    <text evidence="1">The sequence shown here is derived from an EMBL/GenBank/DDBJ whole genome shotgun (WGS) entry which is preliminary data.</text>
</comment>
<evidence type="ECO:0000313" key="2">
    <source>
        <dbReference type="Proteomes" id="UP000823749"/>
    </source>
</evidence>
<sequence>MEQATIIPGTPPDGSEVILNVGSLIRRVDPTLYMEADEGDDYIHLPCRIMGCLAMAAIVLLTHSMKNTEGLFHKSLIAMAQLSLKEDPDVELGDTRSVAEALARSKQVELTNGASDGMVNQERLERISQLAEIEDLQASCDLPLAPLFIKDPLEYFHSQQANAIKTLGDILAGTRQNKCSLSTNEAYGSLRDRISEVFDGLTQNIKSTKYQLEKNPQESVLDSLPKIIEEELLHKASADGSQSKMLFLCLKKVFLNQLP</sequence>
<dbReference type="GO" id="GO:0006289">
    <property type="term" value="P:nucleotide-excision repair"/>
    <property type="evidence" value="ECO:0007669"/>
    <property type="project" value="InterPro"/>
</dbReference>
<gene>
    <name evidence="1" type="ORF">RHGRI_017159</name>
</gene>
<organism evidence="1 2">
    <name type="scientific">Rhododendron griersonianum</name>
    <dbReference type="NCBI Taxonomy" id="479676"/>
    <lineage>
        <taxon>Eukaryota</taxon>
        <taxon>Viridiplantae</taxon>
        <taxon>Streptophyta</taxon>
        <taxon>Embryophyta</taxon>
        <taxon>Tracheophyta</taxon>
        <taxon>Spermatophyta</taxon>
        <taxon>Magnoliopsida</taxon>
        <taxon>eudicotyledons</taxon>
        <taxon>Gunneridae</taxon>
        <taxon>Pentapetalae</taxon>
        <taxon>asterids</taxon>
        <taxon>Ericales</taxon>
        <taxon>Ericaceae</taxon>
        <taxon>Ericoideae</taxon>
        <taxon>Rhodoreae</taxon>
        <taxon>Rhododendron</taxon>
    </lineage>
</organism>
<dbReference type="GO" id="GO:0000439">
    <property type="term" value="C:transcription factor TFIIH core complex"/>
    <property type="evidence" value="ECO:0007669"/>
    <property type="project" value="InterPro"/>
</dbReference>
<dbReference type="Proteomes" id="UP000823749">
    <property type="component" value="Chromosome 6"/>
</dbReference>
<accession>A0AAV6JWR2</accession>
<dbReference type="PANTHER" id="PTHR12856">
    <property type="entry name" value="TRANSCRIPTION INITIATION FACTOR IIH-RELATED"/>
    <property type="match status" value="1"/>
</dbReference>